<feature type="region of interest" description="Disordered" evidence="1">
    <location>
        <begin position="531"/>
        <end position="550"/>
    </location>
</feature>
<feature type="compositionally biased region" description="Polar residues" evidence="1">
    <location>
        <begin position="21"/>
        <end position="45"/>
    </location>
</feature>
<feature type="compositionally biased region" description="Basic and acidic residues" evidence="1">
    <location>
        <begin position="176"/>
        <end position="191"/>
    </location>
</feature>
<feature type="region of interest" description="Disordered" evidence="1">
    <location>
        <begin position="362"/>
        <end position="381"/>
    </location>
</feature>
<dbReference type="Proteomes" id="UP000024837">
    <property type="component" value="Unassembled WGS sequence"/>
</dbReference>
<feature type="compositionally biased region" description="Basic and acidic residues" evidence="1">
    <location>
        <begin position="64"/>
        <end position="80"/>
    </location>
</feature>
<feature type="compositionally biased region" description="Polar residues" evidence="1">
    <location>
        <begin position="572"/>
        <end position="581"/>
    </location>
</feature>
<accession>W7HLJ3</accession>
<feature type="compositionally biased region" description="Polar residues" evidence="1">
    <location>
        <begin position="143"/>
        <end position="155"/>
    </location>
</feature>
<gene>
    <name evidence="2" type="ORF">DRE_00930</name>
</gene>
<dbReference type="HOGENOM" id="CLU_394833_0_0_1"/>
<name>W7HLJ3_9PEZI</name>
<feature type="region of interest" description="Disordered" evidence="1">
    <location>
        <begin position="1"/>
        <end position="99"/>
    </location>
</feature>
<dbReference type="AlphaFoldDB" id="W7HLJ3"/>
<sequence length="698" mass="77748">MAARSAAAQKSLMRSGASREQYGSYQYGTQPIKQQSYHDASSNSSDEFHHANDIRTLQSVSTSRQRDHMEESRYRGRSDSQSRSQASYSKGHAKVNSNGGTDVLEHVFGIYPEKKSMGSGVSVADVVANKLFKWGSKKETPSGIPTPSREVNLSRSVKHIHPSGYVGGHSQRPSSQRRDVDYNTAQRDDVQSRASIIDQNKLDELMARQKMLEDRINQLKFERDHLLDINVASQQPPVRAQPDASSSTQRQSPQPAIGSPLQPPRLRIPSRPPLETASSLSMASAVYGHQIADVTLPIQFPMPPSQNPQPAFASIQQSSVSNSLAPPRSFRAFPPSKHMSPLKMAPPVSSSVRQDPSITSVHYVSRPLPQPPIDATPPPEYEPSDLPFGTHRQPTHPYSDIKIKLVSTSDNLTTQEVYLDDSLPTHGGEKDNAIPPSPRDDVDAEDILGWFETLKFASTGPRGRGPMAPLPRPEAGENNATHSPIGDEKINLRRRQEHNAVEYYDVKLPINDTSPTDGVSDIRYMGADWKSTRKKRNADQPSLVDTCYSNDNHAEVESMDSGYAEGRHSGSIAGNRNSATTDPADMPGEGSAPYWDDANFDRYCYGSPTGDSKIGEDRNEDDEVQGDQCSKRYYNHYKAGDTINPPVFQTLRVNRSWLQSRSPYFRRQPSIIHRPSSQDILPENKHGFRSFHRLYRRR</sequence>
<feature type="region of interest" description="Disordered" evidence="1">
    <location>
        <begin position="138"/>
        <end position="195"/>
    </location>
</feature>
<reference evidence="2 3" key="1">
    <citation type="submission" date="2013-05" db="EMBL/GenBank/DDBJ databases">
        <title>Drechslerella stenobrocha genome reveals carnivorous origination and mechanical trapping mechanism of predatory fungi.</title>
        <authorList>
            <person name="Liu X."/>
            <person name="Zhang W."/>
            <person name="Liu K."/>
        </authorList>
    </citation>
    <scope>NUCLEOTIDE SEQUENCE [LARGE SCALE GENOMIC DNA]</scope>
    <source>
        <strain evidence="2 3">248</strain>
    </source>
</reference>
<feature type="compositionally biased region" description="Polar residues" evidence="1">
    <location>
        <begin position="314"/>
        <end position="324"/>
    </location>
</feature>
<organism evidence="2 3">
    <name type="scientific">Drechslerella stenobrocha 248</name>
    <dbReference type="NCBI Taxonomy" id="1043628"/>
    <lineage>
        <taxon>Eukaryota</taxon>
        <taxon>Fungi</taxon>
        <taxon>Dikarya</taxon>
        <taxon>Ascomycota</taxon>
        <taxon>Pezizomycotina</taxon>
        <taxon>Orbiliomycetes</taxon>
        <taxon>Orbiliales</taxon>
        <taxon>Orbiliaceae</taxon>
        <taxon>Drechslerella</taxon>
    </lineage>
</organism>
<evidence type="ECO:0000313" key="2">
    <source>
        <dbReference type="EMBL" id="EWC44871.1"/>
    </source>
</evidence>
<keyword evidence="3" id="KW-1185">Reference proteome</keyword>
<dbReference type="EMBL" id="KI966433">
    <property type="protein sequence ID" value="EWC44871.1"/>
    <property type="molecule type" value="Genomic_DNA"/>
</dbReference>
<feature type="region of interest" description="Disordered" evidence="1">
    <location>
        <begin position="232"/>
        <end position="277"/>
    </location>
</feature>
<protein>
    <submittedName>
        <fullName evidence="2">Uncharacterized protein</fullName>
    </submittedName>
</protein>
<evidence type="ECO:0000256" key="1">
    <source>
        <dbReference type="SAM" id="MobiDB-lite"/>
    </source>
</evidence>
<feature type="region of interest" description="Disordered" evidence="1">
    <location>
        <begin position="560"/>
        <end position="588"/>
    </location>
</feature>
<proteinExistence type="predicted"/>
<feature type="compositionally biased region" description="Pro residues" evidence="1">
    <location>
        <begin position="368"/>
        <end position="381"/>
    </location>
</feature>
<feature type="compositionally biased region" description="Polar residues" evidence="1">
    <location>
        <begin position="243"/>
        <end position="254"/>
    </location>
</feature>
<evidence type="ECO:0000313" key="3">
    <source>
        <dbReference type="Proteomes" id="UP000024837"/>
    </source>
</evidence>
<dbReference type="OrthoDB" id="5426718at2759"/>
<feature type="region of interest" description="Disordered" evidence="1">
    <location>
        <begin position="298"/>
        <end position="355"/>
    </location>
</feature>